<sequence>MGEQSNGDAKDVHITNDVSGHVNGPVGQFGHVYGDVNMHAPHDEEQLTNAVTSGIRAAAEAEAARAAEEARRRQRSEQMRDFVPSFRTAALAAVSMAWMYLTWSLFINGDLFNGEAGVTTIALWIGASAVLGRHVRS</sequence>
<feature type="transmembrane region" description="Helical" evidence="1">
    <location>
        <begin position="112"/>
        <end position="132"/>
    </location>
</feature>
<evidence type="ECO:0000256" key="1">
    <source>
        <dbReference type="SAM" id="Phobius"/>
    </source>
</evidence>
<organism evidence="2 3">
    <name type="scientific">Streptomyces arboris</name>
    <dbReference type="NCBI Taxonomy" id="2600619"/>
    <lineage>
        <taxon>Bacteria</taxon>
        <taxon>Bacillati</taxon>
        <taxon>Actinomycetota</taxon>
        <taxon>Actinomycetes</taxon>
        <taxon>Kitasatosporales</taxon>
        <taxon>Streptomycetaceae</taxon>
        <taxon>Streptomyces</taxon>
    </lineage>
</organism>
<dbReference type="Proteomes" id="UP000326907">
    <property type="component" value="Unassembled WGS sequence"/>
</dbReference>
<feature type="transmembrane region" description="Helical" evidence="1">
    <location>
        <begin position="82"/>
        <end position="106"/>
    </location>
</feature>
<accession>A0A5N5ERE7</accession>
<reference evidence="2 3" key="1">
    <citation type="submission" date="2019-09" db="EMBL/GenBank/DDBJ databases">
        <authorList>
            <person name="Liu P."/>
        </authorList>
    </citation>
    <scope>NUCLEOTIDE SEQUENCE [LARGE SCALE GENOMIC DNA]</scope>
    <source>
        <strain evidence="2 3">TRM68085</strain>
    </source>
</reference>
<dbReference type="AlphaFoldDB" id="A0A5N5ERE7"/>
<dbReference type="RefSeq" id="WP_151509518.1">
    <property type="nucleotide sequence ID" value="NZ_JBMVCA010000007.1"/>
</dbReference>
<evidence type="ECO:0000313" key="2">
    <source>
        <dbReference type="EMBL" id="KAB2593397.1"/>
    </source>
</evidence>
<evidence type="ECO:0000313" key="3">
    <source>
        <dbReference type="Proteomes" id="UP000326907"/>
    </source>
</evidence>
<comment type="caution">
    <text evidence="2">The sequence shown here is derived from an EMBL/GenBank/DDBJ whole genome shotgun (WGS) entry which is preliminary data.</text>
</comment>
<gene>
    <name evidence="2" type="ORF">F5983_07270</name>
</gene>
<name>A0A5N5ERE7_9ACTN</name>
<keyword evidence="3" id="KW-1185">Reference proteome</keyword>
<dbReference type="EMBL" id="VYUA01000004">
    <property type="protein sequence ID" value="KAB2593397.1"/>
    <property type="molecule type" value="Genomic_DNA"/>
</dbReference>
<protein>
    <submittedName>
        <fullName evidence="2">Uncharacterized protein</fullName>
    </submittedName>
</protein>
<keyword evidence="1" id="KW-0472">Membrane</keyword>
<keyword evidence="1" id="KW-0812">Transmembrane</keyword>
<keyword evidence="1" id="KW-1133">Transmembrane helix</keyword>
<proteinExistence type="predicted"/>